<dbReference type="PANTHER" id="PTHR13831">
    <property type="entry name" value="MEMBER OF THE HIR1 FAMILY OF WD-REPEAT PROTEINS"/>
    <property type="match status" value="1"/>
</dbReference>
<dbReference type="AlphaFoldDB" id="A0A3P7LXP0"/>
<keyword evidence="2" id="KW-1185">Reference proteome</keyword>
<accession>A0A3P7LXP0</accession>
<protein>
    <submittedName>
        <fullName evidence="1">Uncharacterized protein</fullName>
    </submittedName>
</protein>
<dbReference type="GO" id="GO:0006351">
    <property type="term" value="P:DNA-templated transcription"/>
    <property type="evidence" value="ECO:0007669"/>
    <property type="project" value="InterPro"/>
</dbReference>
<reference evidence="1 2" key="1">
    <citation type="submission" date="2018-11" db="EMBL/GenBank/DDBJ databases">
        <authorList>
            <consortium name="Pathogen Informatics"/>
        </authorList>
    </citation>
    <scope>NUCLEOTIDE SEQUENCE [LARGE SCALE GENOMIC DNA]</scope>
</reference>
<sequence length="200" mass="21549">MRKSTATGNSVMICLALGSKDRSVSVWTTLGRRAFLVVRDLFANSVSDLTWSSDGKELLACSLDGSISYMAFTSEEIGEPLNVSEVTYGQSLLDSLSSDGLSTLGPLTCEGPQGVAKADASGVASAPVLLETPEALALQRSQAELRNVKFDLGYVEIVITDAQVEILPPNDVLCESPKREHDKKGAKAKVFLCLRYKQFR</sequence>
<dbReference type="EMBL" id="UYRU01063753">
    <property type="protein sequence ID" value="VDN15823.1"/>
    <property type="molecule type" value="Genomic_DNA"/>
</dbReference>
<dbReference type="InterPro" id="IPR036322">
    <property type="entry name" value="WD40_repeat_dom_sf"/>
</dbReference>
<evidence type="ECO:0000313" key="2">
    <source>
        <dbReference type="Proteomes" id="UP000281553"/>
    </source>
</evidence>
<proteinExistence type="predicted"/>
<dbReference type="InterPro" id="IPR015943">
    <property type="entry name" value="WD40/YVTN_repeat-like_dom_sf"/>
</dbReference>
<dbReference type="PANTHER" id="PTHR13831:SF0">
    <property type="entry name" value="PROTEIN HIRA"/>
    <property type="match status" value="1"/>
</dbReference>
<dbReference type="InterPro" id="IPR031120">
    <property type="entry name" value="HIR1-like"/>
</dbReference>
<gene>
    <name evidence="1" type="ORF">DILT_LOCUS11654</name>
</gene>
<dbReference type="SUPFAM" id="SSF50978">
    <property type="entry name" value="WD40 repeat-like"/>
    <property type="match status" value="1"/>
</dbReference>
<dbReference type="Gene3D" id="2.130.10.10">
    <property type="entry name" value="YVTN repeat-like/Quinoprotein amine dehydrogenase"/>
    <property type="match status" value="1"/>
</dbReference>
<dbReference type="GO" id="GO:0005634">
    <property type="term" value="C:nucleus"/>
    <property type="evidence" value="ECO:0007669"/>
    <property type="project" value="InterPro"/>
</dbReference>
<name>A0A3P7LXP0_DIBLA</name>
<evidence type="ECO:0000313" key="1">
    <source>
        <dbReference type="EMBL" id="VDN15823.1"/>
    </source>
</evidence>
<dbReference type="GO" id="GO:0031491">
    <property type="term" value="F:nucleosome binding"/>
    <property type="evidence" value="ECO:0007669"/>
    <property type="project" value="TreeGrafter"/>
</dbReference>
<dbReference type="OrthoDB" id="1741719at2759"/>
<dbReference type="GO" id="GO:0000785">
    <property type="term" value="C:chromatin"/>
    <property type="evidence" value="ECO:0007669"/>
    <property type="project" value="TreeGrafter"/>
</dbReference>
<dbReference type="Proteomes" id="UP000281553">
    <property type="component" value="Unassembled WGS sequence"/>
</dbReference>
<dbReference type="GO" id="GO:0000417">
    <property type="term" value="C:HIR complex"/>
    <property type="evidence" value="ECO:0007669"/>
    <property type="project" value="TreeGrafter"/>
</dbReference>
<organism evidence="1 2">
    <name type="scientific">Dibothriocephalus latus</name>
    <name type="common">Fish tapeworm</name>
    <name type="synonym">Diphyllobothrium latum</name>
    <dbReference type="NCBI Taxonomy" id="60516"/>
    <lineage>
        <taxon>Eukaryota</taxon>
        <taxon>Metazoa</taxon>
        <taxon>Spiralia</taxon>
        <taxon>Lophotrochozoa</taxon>
        <taxon>Platyhelminthes</taxon>
        <taxon>Cestoda</taxon>
        <taxon>Eucestoda</taxon>
        <taxon>Diphyllobothriidea</taxon>
        <taxon>Diphyllobothriidae</taxon>
        <taxon>Dibothriocephalus</taxon>
    </lineage>
</organism>
<dbReference type="GO" id="GO:0006338">
    <property type="term" value="P:chromatin remodeling"/>
    <property type="evidence" value="ECO:0007669"/>
    <property type="project" value="TreeGrafter"/>
</dbReference>